<dbReference type="PANTHER" id="PTHR37832">
    <property type="entry name" value="BLL2683 PROTEIN"/>
    <property type="match status" value="1"/>
</dbReference>
<proteinExistence type="predicted"/>
<keyword evidence="3" id="KW-1185">Reference proteome</keyword>
<sequence>MIRHIVWWTLQDEADGHTAAENARRIKEASAPLSGIPSVRSVEVSYEIQPTSTVPVQVVLQSLHDDMDGLKAYAEHPVHLEFGRLVKAVSASRQALDYAV</sequence>
<dbReference type="KEGG" id="dfi:AXF13_01940"/>
<dbReference type="RefSeq" id="WP_062251447.1">
    <property type="nucleotide sequence ID" value="NZ_CP014229.1"/>
</dbReference>
<dbReference type="PROSITE" id="PS51502">
    <property type="entry name" value="S_R_A_B_BARREL"/>
    <property type="match status" value="1"/>
</dbReference>
<dbReference type="Proteomes" id="UP000069241">
    <property type="component" value="Chromosome"/>
</dbReference>
<evidence type="ECO:0000259" key="1">
    <source>
        <dbReference type="PROSITE" id="PS51502"/>
    </source>
</evidence>
<protein>
    <submittedName>
        <fullName evidence="2">Stress responsive protein</fullName>
    </submittedName>
</protein>
<accession>A0A0X8JHX5</accession>
<dbReference type="SMART" id="SM00886">
    <property type="entry name" value="Dabb"/>
    <property type="match status" value="1"/>
</dbReference>
<dbReference type="Gene3D" id="3.30.70.100">
    <property type="match status" value="1"/>
</dbReference>
<evidence type="ECO:0000313" key="3">
    <source>
        <dbReference type="Proteomes" id="UP000069241"/>
    </source>
</evidence>
<dbReference type="SUPFAM" id="SSF54909">
    <property type="entry name" value="Dimeric alpha+beta barrel"/>
    <property type="match status" value="1"/>
</dbReference>
<dbReference type="InterPro" id="IPR011008">
    <property type="entry name" value="Dimeric_a/b-barrel"/>
</dbReference>
<organism evidence="2 3">
    <name type="scientific">Desulfovibrio fairfieldensis</name>
    <dbReference type="NCBI Taxonomy" id="44742"/>
    <lineage>
        <taxon>Bacteria</taxon>
        <taxon>Pseudomonadati</taxon>
        <taxon>Thermodesulfobacteriota</taxon>
        <taxon>Desulfovibrionia</taxon>
        <taxon>Desulfovibrionales</taxon>
        <taxon>Desulfovibrionaceae</taxon>
        <taxon>Desulfovibrio</taxon>
    </lineage>
</organism>
<name>A0A0X8JHX5_9BACT</name>
<feature type="domain" description="Stress-response A/B barrel" evidence="1">
    <location>
        <begin position="2"/>
        <end position="98"/>
    </location>
</feature>
<dbReference type="PANTHER" id="PTHR37832:SF1">
    <property type="entry name" value="STRESS-RESPONSE A_B BARREL DOMAIN-CONTAINING PROTEIN"/>
    <property type="match status" value="1"/>
</dbReference>
<dbReference type="STRING" id="44742.AXF13_01940"/>
<evidence type="ECO:0000313" key="2">
    <source>
        <dbReference type="EMBL" id="AMD88976.1"/>
    </source>
</evidence>
<reference evidence="3" key="1">
    <citation type="submission" date="2016-02" db="EMBL/GenBank/DDBJ databases">
        <authorList>
            <person name="Holder M.E."/>
            <person name="Ajami N.J."/>
            <person name="Petrosino J.F."/>
        </authorList>
    </citation>
    <scope>NUCLEOTIDE SEQUENCE [LARGE SCALE GENOMIC DNA]</scope>
    <source>
        <strain evidence="3">CCUG 45958</strain>
    </source>
</reference>
<dbReference type="EMBL" id="CP014229">
    <property type="protein sequence ID" value="AMD88976.1"/>
    <property type="molecule type" value="Genomic_DNA"/>
</dbReference>
<dbReference type="InterPro" id="IPR013097">
    <property type="entry name" value="Dabb"/>
</dbReference>
<dbReference type="AlphaFoldDB" id="A0A0X8JHX5"/>
<dbReference type="Pfam" id="PF07876">
    <property type="entry name" value="Dabb"/>
    <property type="match status" value="1"/>
</dbReference>
<gene>
    <name evidence="2" type="ORF">AXF13_01940</name>
</gene>